<dbReference type="GO" id="GO:0016740">
    <property type="term" value="F:transferase activity"/>
    <property type="evidence" value="ECO:0007669"/>
    <property type="project" value="UniProtKB-KW"/>
</dbReference>
<feature type="domain" description="BioF2-like acetyltransferase" evidence="1">
    <location>
        <begin position="155"/>
        <end position="286"/>
    </location>
</feature>
<evidence type="ECO:0000313" key="3">
    <source>
        <dbReference type="Proteomes" id="UP000242258"/>
    </source>
</evidence>
<dbReference type="AlphaFoldDB" id="A0A1E7Q7D0"/>
<dbReference type="InterPro" id="IPR016181">
    <property type="entry name" value="Acyl_CoA_acyltransferase"/>
</dbReference>
<keyword evidence="3" id="KW-1185">Reference proteome</keyword>
<dbReference type="Pfam" id="PF13480">
    <property type="entry name" value="Acetyltransf_6"/>
    <property type="match status" value="1"/>
</dbReference>
<gene>
    <name evidence="2" type="ORF">BI198_10705</name>
</gene>
<dbReference type="Proteomes" id="UP000242258">
    <property type="component" value="Unassembled WGS sequence"/>
</dbReference>
<name>A0A1E7Q7D0_9GAMM</name>
<evidence type="ECO:0000313" key="2">
    <source>
        <dbReference type="EMBL" id="OEY69983.1"/>
    </source>
</evidence>
<organism evidence="2 3">
    <name type="scientific">Rheinheimera salexigens</name>
    <dbReference type="NCBI Taxonomy" id="1628148"/>
    <lineage>
        <taxon>Bacteria</taxon>
        <taxon>Pseudomonadati</taxon>
        <taxon>Pseudomonadota</taxon>
        <taxon>Gammaproteobacteria</taxon>
        <taxon>Chromatiales</taxon>
        <taxon>Chromatiaceae</taxon>
        <taxon>Rheinheimera</taxon>
    </lineage>
</organism>
<protein>
    <submittedName>
        <fullName evidence="2">GNAT family N-acetyltransferase</fullName>
    </submittedName>
</protein>
<comment type="caution">
    <text evidence="2">The sequence shown here is derived from an EMBL/GenBank/DDBJ whole genome shotgun (WGS) entry which is preliminary data.</text>
</comment>
<dbReference type="InterPro" id="IPR038740">
    <property type="entry name" value="BioF2-like_GNAT_dom"/>
</dbReference>
<proteinExistence type="predicted"/>
<keyword evidence="2" id="KW-0808">Transferase</keyword>
<dbReference type="OrthoDB" id="4349922at2"/>
<sequence>MKVNIYAVSEFENFSLEWNKLNQQTHQQAILTADFIQCLIQHFFIGTEQFVVVNKSNKIVFIGFFQRVGLGRWQTVMPSQAPLGLWLSSDGRIGEKLLASIATALPGVVLQLDLLQADSRYLTVEPNIQQLHYIETGNKPIPEHYDDFFKTIGKNLRQNCNKAYNRAERQNDSFSTQVLTGPDEIVEGVKQYGDIESASWKAELGTAISADNEQGKFYQDMMGQLAQRNAACVWYFLVSGQVAAVDLCVIHNGNLIILKTTFDEKFAQYSPALLLKMQMLKYYAEHPELKIINIEFYGKAMDWHKRLNSELRPIVHLSWQRSKLLQWVVSKLKHYKNNKPRQLQSE</sequence>
<accession>A0A1E7Q7D0</accession>
<dbReference type="EMBL" id="MKEK01000001">
    <property type="protein sequence ID" value="OEY69983.1"/>
    <property type="molecule type" value="Genomic_DNA"/>
</dbReference>
<reference evidence="3" key="1">
    <citation type="submission" date="2016-09" db="EMBL/GenBank/DDBJ databases">
        <authorList>
            <person name="Wan X."/>
            <person name="Hou S."/>
        </authorList>
    </citation>
    <scope>NUCLEOTIDE SEQUENCE [LARGE SCALE GENOMIC DNA]</scope>
    <source>
        <strain evidence="3">KH87</strain>
    </source>
</reference>
<dbReference type="RefSeq" id="WP_070049552.1">
    <property type="nucleotide sequence ID" value="NZ_CBCSDO010000007.1"/>
</dbReference>
<dbReference type="SUPFAM" id="SSF55729">
    <property type="entry name" value="Acyl-CoA N-acyltransferases (Nat)"/>
    <property type="match status" value="1"/>
</dbReference>
<dbReference type="STRING" id="1628148.BI198_10705"/>
<evidence type="ECO:0000259" key="1">
    <source>
        <dbReference type="Pfam" id="PF13480"/>
    </source>
</evidence>